<organism evidence="1 2">
    <name type="scientific">Gordonia asplenii</name>
    <dbReference type="NCBI Taxonomy" id="2725283"/>
    <lineage>
        <taxon>Bacteria</taxon>
        <taxon>Bacillati</taxon>
        <taxon>Actinomycetota</taxon>
        <taxon>Actinomycetes</taxon>
        <taxon>Mycobacteriales</taxon>
        <taxon>Gordoniaceae</taxon>
        <taxon>Gordonia</taxon>
    </lineage>
</organism>
<evidence type="ECO:0000313" key="2">
    <source>
        <dbReference type="Proteomes" id="UP000550729"/>
    </source>
</evidence>
<keyword evidence="2" id="KW-1185">Reference proteome</keyword>
<dbReference type="Pfam" id="PF13563">
    <property type="entry name" value="2_5_RNA_ligase2"/>
    <property type="match status" value="1"/>
</dbReference>
<dbReference type="RefSeq" id="WP_170197502.1">
    <property type="nucleotide sequence ID" value="NZ_JABBNB010000047.1"/>
</dbReference>
<sequence length="178" mass="18852">MTHSIELLPDPAADRLIRDQWSALDDAGIPNRGSLQAETNRPHATLLAAPSIDVSALSALTPLAMRLPVSCGLGALIVFDAGERHTLARLVVPSSELLSIHATVVRLSAPMLSDDPAFAHSSPGNWTPHITLARRLTTAQVGAALDVLGPAGSRVTFTALRQWDGDTATENILRGRDC</sequence>
<dbReference type="EMBL" id="JABBNB010000047">
    <property type="protein sequence ID" value="NMO04996.1"/>
    <property type="molecule type" value="Genomic_DNA"/>
</dbReference>
<accession>A0A848L2K0</accession>
<reference evidence="1 2" key="1">
    <citation type="submission" date="2020-04" db="EMBL/GenBank/DDBJ databases">
        <title>Gordonia sp. nov. TBRC 11910.</title>
        <authorList>
            <person name="Suriyachadkun C."/>
        </authorList>
    </citation>
    <scope>NUCLEOTIDE SEQUENCE [LARGE SCALE GENOMIC DNA]</scope>
    <source>
        <strain evidence="1 2">TBRC 11910</strain>
    </source>
</reference>
<proteinExistence type="predicted"/>
<dbReference type="Gene3D" id="3.90.1140.10">
    <property type="entry name" value="Cyclic phosphodiesterase"/>
    <property type="match status" value="1"/>
</dbReference>
<protein>
    <submittedName>
        <fullName evidence="1">2'-5' RNA ligase family protein</fullName>
    </submittedName>
</protein>
<gene>
    <name evidence="1" type="ORF">HH308_27620</name>
</gene>
<keyword evidence="1" id="KW-0436">Ligase</keyword>
<dbReference type="AlphaFoldDB" id="A0A848L2K0"/>
<dbReference type="Proteomes" id="UP000550729">
    <property type="component" value="Unassembled WGS sequence"/>
</dbReference>
<dbReference type="SUPFAM" id="SSF55144">
    <property type="entry name" value="LigT-like"/>
    <property type="match status" value="1"/>
</dbReference>
<evidence type="ECO:0000313" key="1">
    <source>
        <dbReference type="EMBL" id="NMO04996.1"/>
    </source>
</evidence>
<dbReference type="GO" id="GO:0016874">
    <property type="term" value="F:ligase activity"/>
    <property type="evidence" value="ECO:0007669"/>
    <property type="project" value="UniProtKB-KW"/>
</dbReference>
<name>A0A848L2K0_9ACTN</name>
<dbReference type="InterPro" id="IPR009097">
    <property type="entry name" value="Cyclic_Pdiesterase"/>
</dbReference>
<comment type="caution">
    <text evidence="1">The sequence shown here is derived from an EMBL/GenBank/DDBJ whole genome shotgun (WGS) entry which is preliminary data.</text>
</comment>